<gene>
    <name evidence="1" type="ORF">OCU04_008093</name>
</gene>
<dbReference type="AlphaFoldDB" id="A0A9X0DJB0"/>
<protein>
    <submittedName>
        <fullName evidence="1">Uncharacterized protein</fullName>
    </submittedName>
</protein>
<accession>A0A9X0DJB0</accession>
<dbReference type="Proteomes" id="UP001152300">
    <property type="component" value="Unassembled WGS sequence"/>
</dbReference>
<evidence type="ECO:0000313" key="1">
    <source>
        <dbReference type="EMBL" id="KAJ8062838.1"/>
    </source>
</evidence>
<dbReference type="OrthoDB" id="2322999at2759"/>
<name>A0A9X0DJB0_9HELO</name>
<proteinExistence type="predicted"/>
<sequence>MDFSRKLNRIAIKPRVISRMNPVFLQTDSQLYNDLPDDSQQPEISETHLQALSQLFVRHSVQDIFGLHLIHGHSQAPSETVMFGVEFTALDKLNGCWTKPQPIPALVNRPIHGHIFRLRLDGACCPYEFRDGQADPKANSIQSSFFQAFADYLKDNRLADLLGLELLDRPEDQRSLEFVLGVQGTVMPGKQDFITAFPYRITSWTFQAEVGGIVSCKGGTVHAAKKKDGKHQVFIDSKPLQQLTLLLWLFVKRVLLLELRQRKRLCGGIAN</sequence>
<keyword evidence="2" id="KW-1185">Reference proteome</keyword>
<reference evidence="1" key="1">
    <citation type="submission" date="2022-11" db="EMBL/GenBank/DDBJ databases">
        <title>Genome Resource of Sclerotinia nivalis Strain SnTB1, a Plant Pathogen Isolated from American Ginseng.</title>
        <authorList>
            <person name="Fan S."/>
        </authorList>
    </citation>
    <scope>NUCLEOTIDE SEQUENCE</scope>
    <source>
        <strain evidence="1">SnTB1</strain>
    </source>
</reference>
<comment type="caution">
    <text evidence="1">The sequence shown here is derived from an EMBL/GenBank/DDBJ whole genome shotgun (WGS) entry which is preliminary data.</text>
</comment>
<dbReference type="EMBL" id="JAPEIS010000009">
    <property type="protein sequence ID" value="KAJ8062838.1"/>
    <property type="molecule type" value="Genomic_DNA"/>
</dbReference>
<evidence type="ECO:0000313" key="2">
    <source>
        <dbReference type="Proteomes" id="UP001152300"/>
    </source>
</evidence>
<organism evidence="1 2">
    <name type="scientific">Sclerotinia nivalis</name>
    <dbReference type="NCBI Taxonomy" id="352851"/>
    <lineage>
        <taxon>Eukaryota</taxon>
        <taxon>Fungi</taxon>
        <taxon>Dikarya</taxon>
        <taxon>Ascomycota</taxon>
        <taxon>Pezizomycotina</taxon>
        <taxon>Leotiomycetes</taxon>
        <taxon>Helotiales</taxon>
        <taxon>Sclerotiniaceae</taxon>
        <taxon>Sclerotinia</taxon>
    </lineage>
</organism>